<evidence type="ECO:0000256" key="2">
    <source>
        <dbReference type="ARBA" id="ARBA00022840"/>
    </source>
</evidence>
<keyword evidence="1 3" id="KW-0547">Nucleotide-binding</keyword>
<dbReference type="SUPFAM" id="SSF56112">
    <property type="entry name" value="Protein kinase-like (PK-like)"/>
    <property type="match status" value="1"/>
</dbReference>
<feature type="domain" description="Protein kinase" evidence="6">
    <location>
        <begin position="61"/>
        <end position="315"/>
    </location>
</feature>
<feature type="compositionally biased region" description="Acidic residues" evidence="5">
    <location>
        <begin position="36"/>
        <end position="47"/>
    </location>
</feature>
<dbReference type="Pfam" id="PF00069">
    <property type="entry name" value="Pkinase"/>
    <property type="match status" value="1"/>
</dbReference>
<dbReference type="Gene3D" id="1.10.510.10">
    <property type="entry name" value="Transferase(Phosphotransferase) domain 1"/>
    <property type="match status" value="1"/>
</dbReference>
<feature type="region of interest" description="Disordered" evidence="5">
    <location>
        <begin position="337"/>
        <end position="368"/>
    </location>
</feature>
<feature type="region of interest" description="Disordered" evidence="5">
    <location>
        <begin position="27"/>
        <end position="49"/>
    </location>
</feature>
<keyword evidence="2 3" id="KW-0067">ATP-binding</keyword>
<feature type="binding site" evidence="3">
    <location>
        <position position="89"/>
    </location>
    <ligand>
        <name>ATP</name>
        <dbReference type="ChEBI" id="CHEBI:30616"/>
    </ligand>
</feature>
<evidence type="ECO:0000256" key="1">
    <source>
        <dbReference type="ARBA" id="ARBA00022741"/>
    </source>
</evidence>
<accession>A0A1I7Y023</accession>
<keyword evidence="4" id="KW-0808">Transferase</keyword>
<dbReference type="PROSITE" id="PS00108">
    <property type="entry name" value="PROTEIN_KINASE_ST"/>
    <property type="match status" value="1"/>
</dbReference>
<dbReference type="GO" id="GO:0044773">
    <property type="term" value="P:mitotic DNA damage checkpoint signaling"/>
    <property type="evidence" value="ECO:0007669"/>
    <property type="project" value="TreeGrafter"/>
</dbReference>
<proteinExistence type="inferred from homology"/>
<comment type="similarity">
    <text evidence="4">Belongs to the protein kinase superfamily.</text>
</comment>
<feature type="compositionally biased region" description="Basic and acidic residues" evidence="5">
    <location>
        <begin position="340"/>
        <end position="352"/>
    </location>
</feature>
<dbReference type="GO" id="GO:0005634">
    <property type="term" value="C:nucleus"/>
    <property type="evidence" value="ECO:0007669"/>
    <property type="project" value="TreeGrafter"/>
</dbReference>
<organism evidence="7 8">
    <name type="scientific">Steinernema glaseri</name>
    <dbReference type="NCBI Taxonomy" id="37863"/>
    <lineage>
        <taxon>Eukaryota</taxon>
        <taxon>Metazoa</taxon>
        <taxon>Ecdysozoa</taxon>
        <taxon>Nematoda</taxon>
        <taxon>Chromadorea</taxon>
        <taxon>Rhabditida</taxon>
        <taxon>Tylenchina</taxon>
        <taxon>Panagrolaimomorpha</taxon>
        <taxon>Strongyloidoidea</taxon>
        <taxon>Steinernematidae</taxon>
        <taxon>Steinernema</taxon>
    </lineage>
</organism>
<evidence type="ECO:0000259" key="6">
    <source>
        <dbReference type="PROSITE" id="PS50011"/>
    </source>
</evidence>
<dbReference type="InterPro" id="IPR008271">
    <property type="entry name" value="Ser/Thr_kinase_AS"/>
</dbReference>
<dbReference type="GO" id="GO:0004674">
    <property type="term" value="F:protein serine/threonine kinase activity"/>
    <property type="evidence" value="ECO:0007669"/>
    <property type="project" value="UniProtKB-KW"/>
</dbReference>
<dbReference type="SMART" id="SM00220">
    <property type="entry name" value="S_TKc"/>
    <property type="match status" value="1"/>
</dbReference>
<dbReference type="PROSITE" id="PS00107">
    <property type="entry name" value="PROTEIN_KINASE_ATP"/>
    <property type="match status" value="1"/>
</dbReference>
<evidence type="ECO:0000256" key="4">
    <source>
        <dbReference type="RuleBase" id="RU000304"/>
    </source>
</evidence>
<keyword evidence="4" id="KW-0723">Serine/threonine-protein kinase</keyword>
<dbReference type="InterPro" id="IPR011009">
    <property type="entry name" value="Kinase-like_dom_sf"/>
</dbReference>
<evidence type="ECO:0000313" key="7">
    <source>
        <dbReference type="Proteomes" id="UP000095287"/>
    </source>
</evidence>
<dbReference type="AlphaFoldDB" id="A0A1I7Y023"/>
<dbReference type="PANTHER" id="PTHR44167">
    <property type="entry name" value="OVARIAN-SPECIFIC SERINE/THREONINE-PROTEIN KINASE LOK-RELATED"/>
    <property type="match status" value="1"/>
</dbReference>
<keyword evidence="4" id="KW-0418">Kinase</keyword>
<dbReference type="InterPro" id="IPR000719">
    <property type="entry name" value="Prot_kinase_dom"/>
</dbReference>
<evidence type="ECO:0000256" key="3">
    <source>
        <dbReference type="PROSITE-ProRule" id="PRU10141"/>
    </source>
</evidence>
<dbReference type="PROSITE" id="PS50011">
    <property type="entry name" value="PROTEIN_KINASE_DOM"/>
    <property type="match status" value="1"/>
</dbReference>
<evidence type="ECO:0000256" key="5">
    <source>
        <dbReference type="SAM" id="MobiDB-lite"/>
    </source>
</evidence>
<evidence type="ECO:0000313" key="8">
    <source>
        <dbReference type="WBParaSite" id="L893_g11261.t1"/>
    </source>
</evidence>
<dbReference type="GO" id="GO:0005524">
    <property type="term" value="F:ATP binding"/>
    <property type="evidence" value="ECO:0007669"/>
    <property type="project" value="UniProtKB-UniRule"/>
</dbReference>
<protein>
    <submittedName>
        <fullName evidence="8">Protein kinase domain-containing protein</fullName>
    </submittedName>
</protein>
<feature type="compositionally biased region" description="Basic residues" evidence="5">
    <location>
        <begin position="358"/>
        <end position="368"/>
    </location>
</feature>
<dbReference type="Proteomes" id="UP000095287">
    <property type="component" value="Unplaced"/>
</dbReference>
<dbReference type="PANTHER" id="PTHR44167:SF30">
    <property type="entry name" value="PHOSPHORYLASE KINASE"/>
    <property type="match status" value="1"/>
</dbReference>
<reference evidence="8" key="1">
    <citation type="submission" date="2016-11" db="UniProtKB">
        <authorList>
            <consortium name="WormBaseParasite"/>
        </authorList>
    </citation>
    <scope>IDENTIFICATION</scope>
</reference>
<keyword evidence="7" id="KW-1185">Reference proteome</keyword>
<sequence>MVAIALEESPNVADMASAVATIELEDKKPSKKVEEPAEEQQSEAEAETEVKSLNAGKRYASWNATLIGEGAFGSVLLVVNDEGRKLAVKRIHVKYDSTSKQTVEYEYMEELKGHENIVQSFGMELEGLDFIHIAMEYVCYDLHYLTNYLNNGNIRYFFRQLIEGVQYIHSKGIAHRDIKPENLLINEQFVLKITDFGLAERFRDQENNEVLLTGSAGTSPYVSPEGRVGDAFRAEPHDIFACGVVLLFLLTKNTHWDKADPVEDPRYKKFLSGAMYQEKTWKTLIGSAANLLKRLLKDNADNRAKTDEVLRSGWITEEEKLNWDRLKNGIKKVYATPVPNEHEKKEQEEFKWRPNNGRNKKLKKKGKR</sequence>
<name>A0A1I7Y023_9BILA</name>
<dbReference type="InterPro" id="IPR017441">
    <property type="entry name" value="Protein_kinase_ATP_BS"/>
</dbReference>
<dbReference type="WBParaSite" id="L893_g11261.t1">
    <property type="protein sequence ID" value="L893_g11261.t1"/>
    <property type="gene ID" value="L893_g11261"/>
</dbReference>